<evidence type="ECO:0000313" key="5">
    <source>
        <dbReference type="Proteomes" id="UP001470230"/>
    </source>
</evidence>
<comment type="caution">
    <text evidence="4">The sequence shown here is derived from an EMBL/GenBank/DDBJ whole genome shotgun (WGS) entry which is preliminary data.</text>
</comment>
<dbReference type="InterPro" id="IPR029047">
    <property type="entry name" value="HSP70_peptide-bd_sf"/>
</dbReference>
<keyword evidence="5" id="KW-1185">Reference proteome</keyword>
<dbReference type="PRINTS" id="PR00301">
    <property type="entry name" value="HEATSHOCK70"/>
</dbReference>
<keyword evidence="1 3" id="KW-0547">Nucleotide-binding</keyword>
<dbReference type="InterPro" id="IPR013126">
    <property type="entry name" value="Hsp_70_fam"/>
</dbReference>
<dbReference type="Gene3D" id="2.60.34.10">
    <property type="entry name" value="Substrate Binding Domain Of DNAk, Chain A, domain 1"/>
    <property type="match status" value="1"/>
</dbReference>
<organism evidence="4 5">
    <name type="scientific">Tritrichomonas musculus</name>
    <dbReference type="NCBI Taxonomy" id="1915356"/>
    <lineage>
        <taxon>Eukaryota</taxon>
        <taxon>Metamonada</taxon>
        <taxon>Parabasalia</taxon>
        <taxon>Tritrichomonadida</taxon>
        <taxon>Tritrichomonadidae</taxon>
        <taxon>Tritrichomonas</taxon>
    </lineage>
</organism>
<evidence type="ECO:0000256" key="3">
    <source>
        <dbReference type="RuleBase" id="RU003322"/>
    </source>
</evidence>
<keyword evidence="2 3" id="KW-0067">ATP-binding</keyword>
<dbReference type="InterPro" id="IPR043129">
    <property type="entry name" value="ATPase_NBD"/>
</dbReference>
<dbReference type="SUPFAM" id="SSF100920">
    <property type="entry name" value="Heat shock protein 70kD (HSP70), peptide-binding domain"/>
    <property type="match status" value="1"/>
</dbReference>
<dbReference type="PANTHER" id="PTHR19375">
    <property type="entry name" value="HEAT SHOCK PROTEIN 70KDA"/>
    <property type="match status" value="1"/>
</dbReference>
<evidence type="ECO:0000313" key="4">
    <source>
        <dbReference type="EMBL" id="KAK8899242.1"/>
    </source>
</evidence>
<sequence length="575" mass="64583">MTKAIGIDFGTTYSSIYVYNSATHMPEGKKDGEYGEFIPTEIAYKRIKGTDQYYFGHKAHEKSNYVVDVKRMLGISSNSILIEDIKEELAARGIGIRSVGNEEGCYPREIVQLQLNPNSRTSVWHTPEELAARYFKWLVEDIAEVQINDNLKVVITIPADFSSNQRKAILRAAGKANFNLKNVTLLYEPSAAAFCYLQRSSKKIYQNLLVCDFGGGTFDLSLLKITENSFFVRLVGGNRFLGGRDFDQKLLSWAIAKFNDKGIQTEKPKIKKQLEVKCVKAKEELSSATGTEISIVYENSEGEECDEIIQIARDEFNNECSKLIEACINSITDLLSKKSVDKSDVDGVLLVGGSSRMPIFIQKMKEFFGPEKVLDFNNKREAIGMGACYLAAMKCNMTTFEFINNQNLNQRLPHTIGLQDGEWGYAPFFFKNETIPLPPKTLVFSTTTDNQENAVFRVFEGECPLLLFGINELVGEFKFKNLPKRKAGEVTFNISMEIDELGILTIKVNSPQAGTIDDYKQELDLSKLETFQMIMAQNTNAPEGSQKMQSATQNRELKTKAVNAQLKNNSAPRTC</sequence>
<proteinExistence type="inferred from homology"/>
<evidence type="ECO:0000256" key="1">
    <source>
        <dbReference type="ARBA" id="ARBA00022741"/>
    </source>
</evidence>
<dbReference type="Pfam" id="PF00012">
    <property type="entry name" value="HSP70"/>
    <property type="match status" value="1"/>
</dbReference>
<protein>
    <submittedName>
        <fullName evidence="4">Heat shock protein ssb1</fullName>
    </submittedName>
</protein>
<dbReference type="EMBL" id="JAPFFF010000001">
    <property type="protein sequence ID" value="KAK8899242.1"/>
    <property type="molecule type" value="Genomic_DNA"/>
</dbReference>
<comment type="similarity">
    <text evidence="3">Belongs to the heat shock protein 70 family.</text>
</comment>
<gene>
    <name evidence="4" type="ORF">M9Y10_001553</name>
</gene>
<accession>A0ABR2L7B7</accession>
<name>A0ABR2L7B7_9EUKA</name>
<dbReference type="SUPFAM" id="SSF53067">
    <property type="entry name" value="Actin-like ATPase domain"/>
    <property type="match status" value="2"/>
</dbReference>
<dbReference type="Gene3D" id="3.90.640.10">
    <property type="entry name" value="Actin, Chain A, domain 4"/>
    <property type="match status" value="1"/>
</dbReference>
<reference evidence="4 5" key="1">
    <citation type="submission" date="2024-04" db="EMBL/GenBank/DDBJ databases">
        <title>Tritrichomonas musculus Genome.</title>
        <authorList>
            <person name="Alves-Ferreira E."/>
            <person name="Grigg M."/>
            <person name="Lorenzi H."/>
            <person name="Galac M."/>
        </authorList>
    </citation>
    <scope>NUCLEOTIDE SEQUENCE [LARGE SCALE GENOMIC DNA]</scope>
    <source>
        <strain evidence="4 5">EAF2021</strain>
    </source>
</reference>
<dbReference type="Proteomes" id="UP001470230">
    <property type="component" value="Unassembled WGS sequence"/>
</dbReference>
<keyword evidence="4" id="KW-0346">Stress response</keyword>
<evidence type="ECO:0000256" key="2">
    <source>
        <dbReference type="ARBA" id="ARBA00022840"/>
    </source>
</evidence>
<dbReference type="Gene3D" id="3.30.420.40">
    <property type="match status" value="2"/>
</dbReference>